<evidence type="ECO:0000256" key="1">
    <source>
        <dbReference type="ARBA" id="ARBA00023125"/>
    </source>
</evidence>
<evidence type="ECO:0000259" key="2">
    <source>
        <dbReference type="PROSITE" id="PS50943"/>
    </source>
</evidence>
<dbReference type="InterPro" id="IPR001387">
    <property type="entry name" value="Cro/C1-type_HTH"/>
</dbReference>
<dbReference type="SMART" id="SM00530">
    <property type="entry name" value="HTH_XRE"/>
    <property type="match status" value="1"/>
</dbReference>
<accession>A0ABT2V1U2</accession>
<dbReference type="Proteomes" id="UP001652395">
    <property type="component" value="Unassembled WGS sequence"/>
</dbReference>
<dbReference type="PROSITE" id="PS50943">
    <property type="entry name" value="HTH_CROC1"/>
    <property type="match status" value="1"/>
</dbReference>
<name>A0ABT2V1U2_9FIRM</name>
<sequence>MYEIYCKLRDSKGVKDSDVVKATGITKSTFSDWKSGRSKPKNDKLQKIADYFGVTIDYLMTGTEDKKEAPVLTARDERDIAKDLNRIMEKLSAGEEGPASYDGEELDPEAAELFRDELDLALRRLKIINKEKYGRKKK</sequence>
<keyword evidence="4" id="KW-1185">Reference proteome</keyword>
<dbReference type="RefSeq" id="WP_158359552.1">
    <property type="nucleotide sequence ID" value="NZ_JAOQJF010000029.1"/>
</dbReference>
<gene>
    <name evidence="3" type="ORF">OCV69_12795</name>
</gene>
<keyword evidence="1" id="KW-0238">DNA-binding</keyword>
<protein>
    <submittedName>
        <fullName evidence="3">Helix-turn-helix transcriptional regulator</fullName>
    </submittedName>
</protein>
<dbReference type="CDD" id="cd00093">
    <property type="entry name" value="HTH_XRE"/>
    <property type="match status" value="1"/>
</dbReference>
<dbReference type="InterPro" id="IPR010982">
    <property type="entry name" value="Lambda_DNA-bd_dom_sf"/>
</dbReference>
<dbReference type="Gene3D" id="1.10.260.40">
    <property type="entry name" value="lambda repressor-like DNA-binding domains"/>
    <property type="match status" value="1"/>
</dbReference>
<proteinExistence type="predicted"/>
<dbReference type="PANTHER" id="PTHR46558">
    <property type="entry name" value="TRACRIPTIONAL REGULATORY PROTEIN-RELATED-RELATED"/>
    <property type="match status" value="1"/>
</dbReference>
<reference evidence="3 4" key="1">
    <citation type="journal article" date="2021" name="ISME Commun">
        <title>Automated analysis of genomic sequences facilitates high-throughput and comprehensive description of bacteria.</title>
        <authorList>
            <person name="Hitch T.C.A."/>
        </authorList>
    </citation>
    <scope>NUCLEOTIDE SEQUENCE [LARGE SCALE GENOMIC DNA]</scope>
    <source>
        <strain evidence="4">f_CCE</strain>
    </source>
</reference>
<organism evidence="3 4">
    <name type="scientific">Alitiscatomonas aceti</name>
    <dbReference type="NCBI Taxonomy" id="2981724"/>
    <lineage>
        <taxon>Bacteria</taxon>
        <taxon>Bacillati</taxon>
        <taxon>Bacillota</taxon>
        <taxon>Clostridia</taxon>
        <taxon>Lachnospirales</taxon>
        <taxon>Lachnospiraceae</taxon>
        <taxon>Alitiscatomonas</taxon>
    </lineage>
</organism>
<dbReference type="Pfam" id="PF01381">
    <property type="entry name" value="HTH_3"/>
    <property type="match status" value="1"/>
</dbReference>
<evidence type="ECO:0000313" key="4">
    <source>
        <dbReference type="Proteomes" id="UP001652395"/>
    </source>
</evidence>
<dbReference type="PANTHER" id="PTHR46558:SF11">
    <property type="entry name" value="HTH-TYPE TRANSCRIPTIONAL REGULATOR XRE"/>
    <property type="match status" value="1"/>
</dbReference>
<comment type="caution">
    <text evidence="3">The sequence shown here is derived from an EMBL/GenBank/DDBJ whole genome shotgun (WGS) entry which is preliminary data.</text>
</comment>
<evidence type="ECO:0000313" key="3">
    <source>
        <dbReference type="EMBL" id="MCU6800797.1"/>
    </source>
</evidence>
<feature type="domain" description="HTH cro/C1-type" evidence="2">
    <location>
        <begin position="7"/>
        <end position="59"/>
    </location>
</feature>
<dbReference type="SUPFAM" id="SSF47413">
    <property type="entry name" value="lambda repressor-like DNA-binding domains"/>
    <property type="match status" value="1"/>
</dbReference>
<dbReference type="EMBL" id="JAOQJF010000029">
    <property type="protein sequence ID" value="MCU6800797.1"/>
    <property type="molecule type" value="Genomic_DNA"/>
</dbReference>